<dbReference type="Gramene" id="Solyc03g013130.1.1">
    <property type="protein sequence ID" value="Solyc03g013130.1.1.1"/>
    <property type="gene ID" value="Solyc03g013130.1"/>
</dbReference>
<protein>
    <submittedName>
        <fullName evidence="1">Uncharacterized protein</fullName>
    </submittedName>
</protein>
<dbReference type="PANTHER" id="PTHR34396">
    <property type="entry name" value="OS03G0264950 PROTEIN-RELATED"/>
    <property type="match status" value="1"/>
</dbReference>
<dbReference type="InParanoid" id="A0A3Q7FE36"/>
<organism evidence="1">
    <name type="scientific">Solanum lycopersicum</name>
    <name type="common">Tomato</name>
    <name type="synonym">Lycopersicon esculentum</name>
    <dbReference type="NCBI Taxonomy" id="4081"/>
    <lineage>
        <taxon>Eukaryota</taxon>
        <taxon>Viridiplantae</taxon>
        <taxon>Streptophyta</taxon>
        <taxon>Embryophyta</taxon>
        <taxon>Tracheophyta</taxon>
        <taxon>Spermatophyta</taxon>
        <taxon>Magnoliopsida</taxon>
        <taxon>eudicotyledons</taxon>
        <taxon>Gunneridae</taxon>
        <taxon>Pentapetalae</taxon>
        <taxon>asterids</taxon>
        <taxon>lamiids</taxon>
        <taxon>Solanales</taxon>
        <taxon>Solanaceae</taxon>
        <taxon>Solanoideae</taxon>
        <taxon>Solaneae</taxon>
        <taxon>Solanum</taxon>
        <taxon>Solanum subgen. Lycopersicon</taxon>
    </lineage>
</organism>
<dbReference type="PaxDb" id="4081-Solyc03g013130.1.1"/>
<keyword evidence="2" id="KW-1185">Reference proteome</keyword>
<proteinExistence type="predicted"/>
<evidence type="ECO:0000313" key="2">
    <source>
        <dbReference type="Proteomes" id="UP000004994"/>
    </source>
</evidence>
<dbReference type="AlphaFoldDB" id="A0A3Q7FE36"/>
<dbReference type="Proteomes" id="UP000004994">
    <property type="component" value="Chromosome 3"/>
</dbReference>
<evidence type="ECO:0000313" key="1">
    <source>
        <dbReference type="EnsemblPlants" id="Solyc03g013130.1.1.1"/>
    </source>
</evidence>
<dbReference type="EnsemblPlants" id="Solyc03g013130.1.1">
    <property type="protein sequence ID" value="Solyc03g013130.1.1.1"/>
    <property type="gene ID" value="Solyc03g013130.1"/>
</dbReference>
<reference evidence="1" key="2">
    <citation type="submission" date="2019-01" db="UniProtKB">
        <authorList>
            <consortium name="EnsemblPlants"/>
        </authorList>
    </citation>
    <scope>IDENTIFICATION</scope>
    <source>
        <strain evidence="1">cv. Heinz 1706</strain>
    </source>
</reference>
<sequence>MESRYSCKIMTCASCLYEKHFAHVIILHKYLLSIVDHVRFRNFFQPMFKMVSRNMIKNDILKFFHNLK</sequence>
<dbReference type="PANTHER" id="PTHR34396:SF25">
    <property type="entry name" value="BOUNDARY ELEMENT ASSOCIATED FACTOR"/>
    <property type="match status" value="1"/>
</dbReference>
<dbReference type="InterPro" id="IPR053031">
    <property type="entry name" value="Cuticle_assoc_protein"/>
</dbReference>
<accession>A0A3Q7FE36</accession>
<reference evidence="1" key="1">
    <citation type="journal article" date="2012" name="Nature">
        <title>The tomato genome sequence provides insights into fleshy fruit evolution.</title>
        <authorList>
            <consortium name="Tomato Genome Consortium"/>
        </authorList>
    </citation>
    <scope>NUCLEOTIDE SEQUENCE [LARGE SCALE GENOMIC DNA]</scope>
    <source>
        <strain evidence="1">cv. Heinz 1706</strain>
    </source>
</reference>
<name>A0A3Q7FE36_SOLLC</name>